<dbReference type="InterPro" id="IPR021765">
    <property type="entry name" value="UstYa-like"/>
</dbReference>
<dbReference type="Proteomes" id="UP000664132">
    <property type="component" value="Unassembled WGS sequence"/>
</dbReference>
<comment type="pathway">
    <text evidence="1">Mycotoxin biosynthesis.</text>
</comment>
<dbReference type="PANTHER" id="PTHR33365">
    <property type="entry name" value="YALI0B05434P"/>
    <property type="match status" value="1"/>
</dbReference>
<dbReference type="GO" id="GO:0016491">
    <property type="term" value="F:oxidoreductase activity"/>
    <property type="evidence" value="ECO:0007669"/>
    <property type="project" value="UniProtKB-KW"/>
</dbReference>
<dbReference type="GO" id="GO:0043386">
    <property type="term" value="P:mycotoxin biosynthetic process"/>
    <property type="evidence" value="ECO:0007669"/>
    <property type="project" value="InterPro"/>
</dbReference>
<dbReference type="PANTHER" id="PTHR33365:SF11">
    <property type="entry name" value="TAT PATHWAY SIGNAL SEQUENCE"/>
    <property type="match status" value="1"/>
</dbReference>
<keyword evidence="4" id="KW-0812">Transmembrane</keyword>
<comment type="similarity">
    <text evidence="3">Belongs to the ustYa family.</text>
</comment>
<keyword evidence="4" id="KW-0472">Membrane</keyword>
<dbReference type="Pfam" id="PF11807">
    <property type="entry name" value="UstYa"/>
    <property type="match status" value="1"/>
</dbReference>
<evidence type="ECO:0000256" key="1">
    <source>
        <dbReference type="ARBA" id="ARBA00004685"/>
    </source>
</evidence>
<gene>
    <name evidence="5" type="ORF">IFR04_004178</name>
</gene>
<evidence type="ECO:0008006" key="7">
    <source>
        <dbReference type="Google" id="ProtNLM"/>
    </source>
</evidence>
<evidence type="ECO:0000256" key="2">
    <source>
        <dbReference type="ARBA" id="ARBA00023002"/>
    </source>
</evidence>
<name>A0A8H7WD99_9HELO</name>
<keyword evidence="2" id="KW-0560">Oxidoreductase</keyword>
<dbReference type="EMBL" id="JAFJYH010000045">
    <property type="protein sequence ID" value="KAG4422700.1"/>
    <property type="molecule type" value="Genomic_DNA"/>
</dbReference>
<evidence type="ECO:0000313" key="6">
    <source>
        <dbReference type="Proteomes" id="UP000664132"/>
    </source>
</evidence>
<dbReference type="OrthoDB" id="3687641at2759"/>
<organism evidence="5 6">
    <name type="scientific">Cadophora malorum</name>
    <dbReference type="NCBI Taxonomy" id="108018"/>
    <lineage>
        <taxon>Eukaryota</taxon>
        <taxon>Fungi</taxon>
        <taxon>Dikarya</taxon>
        <taxon>Ascomycota</taxon>
        <taxon>Pezizomycotina</taxon>
        <taxon>Leotiomycetes</taxon>
        <taxon>Helotiales</taxon>
        <taxon>Ploettnerulaceae</taxon>
        <taxon>Cadophora</taxon>
    </lineage>
</organism>
<comment type="caution">
    <text evidence="5">The sequence shown here is derived from an EMBL/GenBank/DDBJ whole genome shotgun (WGS) entry which is preliminary data.</text>
</comment>
<protein>
    <recommendedName>
        <fullName evidence="7">Oxidase ustYa</fullName>
    </recommendedName>
</protein>
<feature type="transmembrane region" description="Helical" evidence="4">
    <location>
        <begin position="51"/>
        <end position="72"/>
    </location>
</feature>
<keyword evidence="6" id="KW-1185">Reference proteome</keyword>
<keyword evidence="4" id="KW-1133">Transmembrane helix</keyword>
<sequence>MSTRYSPVGERENFRDGRDEDVFSDIETSMTVDEKSTHLPKAKGWKSRCTIAITILVATALPIAFMATLAALRRTYTTDSPVPRLPTEGVVFGNYSEYSAAPTIENNVKWMDLLGPGMGFVSIKNPSQYGLPDGISNPHMTPNVQNYGVSMYHQLHCLMMIRTLYWQALRGDRNLMMEENDGLEEEMGHVNHCFDYIRQGIMCAGDMSMEGAADQGDSQGPHISGIGMKHECKSWEASRKWMDENLPAR</sequence>
<evidence type="ECO:0000313" key="5">
    <source>
        <dbReference type="EMBL" id="KAG4422700.1"/>
    </source>
</evidence>
<accession>A0A8H7WD99</accession>
<evidence type="ECO:0000256" key="4">
    <source>
        <dbReference type="SAM" id="Phobius"/>
    </source>
</evidence>
<evidence type="ECO:0000256" key="3">
    <source>
        <dbReference type="ARBA" id="ARBA00035112"/>
    </source>
</evidence>
<dbReference type="AlphaFoldDB" id="A0A8H7WD99"/>
<proteinExistence type="inferred from homology"/>
<reference evidence="5" key="1">
    <citation type="submission" date="2021-02" db="EMBL/GenBank/DDBJ databases">
        <title>Genome sequence Cadophora malorum strain M34.</title>
        <authorList>
            <person name="Stefanovic E."/>
            <person name="Vu D."/>
            <person name="Scully C."/>
            <person name="Dijksterhuis J."/>
            <person name="Roader J."/>
            <person name="Houbraken J."/>
        </authorList>
    </citation>
    <scope>NUCLEOTIDE SEQUENCE</scope>
    <source>
        <strain evidence="5">M34</strain>
    </source>
</reference>